<keyword evidence="1" id="KW-0472">Membrane</keyword>
<keyword evidence="1" id="KW-1003">Cell membrane</keyword>
<reference evidence="3 4" key="2">
    <citation type="journal article" date="2021" name="Microorganisms">
        <title>The Ever-Expanding Pseudomonas Genus: Description of 43 New Species and Partition of the Pseudomonas putida Group.</title>
        <authorList>
            <person name="Girard L."/>
            <person name="Lood C."/>
            <person name="Hofte M."/>
            <person name="Vandamme P."/>
            <person name="Rokni-Zadeh H."/>
            <person name="van Noort V."/>
            <person name="Lavigne R."/>
            <person name="De Mot R."/>
        </authorList>
    </citation>
    <scope>NUCLEOTIDE SEQUENCE [LARGE SCALE GENOMIC DNA]</scope>
    <source>
        <strain evidence="3 4">RW8P3</strain>
    </source>
</reference>
<dbReference type="PANTHER" id="PTHR43179">
    <property type="entry name" value="RHAMNOSYLTRANSFERASE WBBL"/>
    <property type="match status" value="1"/>
</dbReference>
<dbReference type="Proteomes" id="UP000634530">
    <property type="component" value="Chromosome"/>
</dbReference>
<dbReference type="EMBL" id="CP077093">
    <property type="protein sequence ID" value="QXI30076.1"/>
    <property type="molecule type" value="Genomic_DNA"/>
</dbReference>
<dbReference type="CDD" id="cd00761">
    <property type="entry name" value="Glyco_tranf_GTA_type"/>
    <property type="match status" value="1"/>
</dbReference>
<reference evidence="3 4" key="1">
    <citation type="journal article" date="2020" name="Microorganisms">
        <title>Reliable Identification of Environmental Pseudomonas Isolates Using the rpoD Gene.</title>
        <authorList>
            <consortium name="The Broad Institute Genome Sequencing Platform"/>
            <person name="Girard L."/>
            <person name="Lood C."/>
            <person name="Rokni-Zadeh H."/>
            <person name="van Noort V."/>
            <person name="Lavigne R."/>
            <person name="De Mot R."/>
        </authorList>
    </citation>
    <scope>NUCLEOTIDE SEQUENCE [LARGE SCALE GENOMIC DNA]</scope>
    <source>
        <strain evidence="3 4">RW8P3</strain>
    </source>
</reference>
<feature type="domain" description="Glycosyltransferase 2-like" evidence="2">
    <location>
        <begin position="714"/>
        <end position="885"/>
    </location>
</feature>
<sequence>MQDKYVSEQARFLRDAESLGDLLTVVIVTHNRPAFLRRAVTYYSALPCKLLIMDSSPEPCIGIAEGRDRVEYLHVPQYDYWKMQDKFAHGVMSVKTPYMTFAPDDDFLVHDALNQSVAFLEDHPDYGMCHGYCLMYLTVENNVLYYRRDKKVREDFAEERGQDRTLGYMGQYVPPFYAVHRTPLMQDWYSAMPPGTSFQWQEIGHVYYMLARAKARILPIPYVVRELNYGESEHGTEVYHALSYTDAKSTAEREAFADFLATLPTGIEGLDQAQTKALALECFEAMVDSLRSGRALTVEMIFDSTWNSIDEPPQRRFGPKQYVEMPFYNQVFFDKLTQFEFLLHAMPAGRLQMQRLEAVWARQEALMRPHNNDTPESVLDRLWQAHDCNLFNRRVIRALVRQLELIGEHAEAQRINAWSERLDSVSTTDNRAMFDATLSGRLLHWLDAREPNADERQAIAEYQAQQGVGPVFGLMLLDLADEVEKLQVTLDSLLEGHSKAFRIVVFTTGEPQAATTLQNTLHFIRVTEDNYVDKLNQFTRQSSCDWMLLAQVGDEFTASGLLKAGLELRHAEGCRAVCIDEIQRDAKGALTDVFRPGFNPDLLLSVPALMARHWLIRRDVLVEAGGYSADYRNALEFDLLLRLIEQDGLAGLAHLDEPLLICATPELVENAHERATLLRHLGVRGYKAQVNSQEPGTYMIDYRHTERPLVSIIVHGAADFDELERCLSALLLRTRYLKYEVLVADHPSRAEALSNWLQGQPQASKVSVLQSDWPSPPAFCNAAARQARGEYLVLLAADSEVVNPNWIESLLNQALRPEVGVVGAKFYSRDRKISQAGLVLGLNEGVGSPFVGEKKDAHGYMQRLVVEQNYSAVSAACLMVRKALFDAVGGLDEGDFAEGFSEVDLCLSIGQGGYLVSWTPQVQVLHPGVLPEAPAALQALREKWAANFQVDPAYNSNLALRGKGFTLGEAYPVDWAQLLA</sequence>
<dbReference type="AlphaFoldDB" id="A0A9E6PQB4"/>
<dbReference type="NCBIfam" id="TIGR04440">
    <property type="entry name" value="glyco_TIGR04440"/>
    <property type="match status" value="1"/>
</dbReference>
<accession>A0A9E6PQB4</accession>
<dbReference type="InterPro" id="IPR029044">
    <property type="entry name" value="Nucleotide-diphossugar_trans"/>
</dbReference>
<evidence type="ECO:0000313" key="3">
    <source>
        <dbReference type="EMBL" id="QXI30076.1"/>
    </source>
</evidence>
<gene>
    <name evidence="3" type="ORF">HU752_009045</name>
</gene>
<dbReference type="SUPFAM" id="SSF53448">
    <property type="entry name" value="Nucleotide-diphospho-sugar transferases"/>
    <property type="match status" value="3"/>
</dbReference>
<evidence type="ECO:0000313" key="4">
    <source>
        <dbReference type="Proteomes" id="UP000634530"/>
    </source>
</evidence>
<protein>
    <submittedName>
        <fullName evidence="3">TIGR00180 family glycosyltransferase</fullName>
    </submittedName>
</protein>
<dbReference type="Gene3D" id="3.90.550.10">
    <property type="entry name" value="Spore Coat Polysaccharide Biosynthesis Protein SpsA, Chain A"/>
    <property type="match status" value="2"/>
</dbReference>
<keyword evidence="4" id="KW-1185">Reference proteome</keyword>
<name>A0A9E6PQB4_9PSED</name>
<dbReference type="Pfam" id="PF00535">
    <property type="entry name" value="Glycos_transf_2"/>
    <property type="match status" value="1"/>
</dbReference>
<dbReference type="InterPro" id="IPR031042">
    <property type="entry name" value="Glyco_TIGR04440"/>
</dbReference>
<dbReference type="InterPro" id="IPR001173">
    <property type="entry name" value="Glyco_trans_2-like"/>
</dbReference>
<proteinExistence type="predicted"/>
<evidence type="ECO:0000259" key="2">
    <source>
        <dbReference type="Pfam" id="PF00535"/>
    </source>
</evidence>
<keyword evidence="1" id="KW-0997">Cell inner membrane</keyword>
<dbReference type="KEGG" id="pvw:HU752_009045"/>
<organism evidence="3 4">
    <name type="scientific">Pseudomonas vanderleydeniana</name>
    <dbReference type="NCBI Taxonomy" id="2745495"/>
    <lineage>
        <taxon>Bacteria</taxon>
        <taxon>Pseudomonadati</taxon>
        <taxon>Pseudomonadota</taxon>
        <taxon>Gammaproteobacteria</taxon>
        <taxon>Pseudomonadales</taxon>
        <taxon>Pseudomonadaceae</taxon>
        <taxon>Pseudomonas</taxon>
    </lineage>
</organism>
<evidence type="ECO:0000256" key="1">
    <source>
        <dbReference type="ARBA" id="ARBA00022519"/>
    </source>
</evidence>
<dbReference type="PANTHER" id="PTHR43179:SF7">
    <property type="entry name" value="RHAMNOSYLTRANSFERASE WBBL"/>
    <property type="match status" value="1"/>
</dbReference>
<dbReference type="RefSeq" id="WP_186677710.1">
    <property type="nucleotide sequence ID" value="NZ_CP077093.1"/>
</dbReference>